<dbReference type="EMBL" id="QASA01000001">
    <property type="protein sequence ID" value="RDC63136.1"/>
    <property type="molecule type" value="Genomic_DNA"/>
</dbReference>
<evidence type="ECO:0008006" key="3">
    <source>
        <dbReference type="Google" id="ProtNLM"/>
    </source>
</evidence>
<keyword evidence="2" id="KW-1185">Reference proteome</keyword>
<protein>
    <recommendedName>
        <fullName evidence="3">STAS/SEC14 domain-containing protein</fullName>
    </recommendedName>
</protein>
<accession>A0A369QIT0</accession>
<dbReference type="RefSeq" id="WP_115372484.1">
    <property type="nucleotide sequence ID" value="NZ_QASA01000001.1"/>
</dbReference>
<sequence>MIHTSTTHLVFEDEILQIEVNTSLSFLKLTWRQQPTSEHYRRGYRQAILLAIDHKIRHWITDSRLLSYLHMADQHWMYAKMRPLLKGGKLRKMAIVMQPETLMMTDRNPITENPTAENYNPASPLKKLFSLEFFLDLDSAQSWVLE</sequence>
<comment type="caution">
    <text evidence="1">The sequence shown here is derived from an EMBL/GenBank/DDBJ whole genome shotgun (WGS) entry which is preliminary data.</text>
</comment>
<dbReference type="Proteomes" id="UP000253919">
    <property type="component" value="Unassembled WGS sequence"/>
</dbReference>
<reference evidence="1 2" key="1">
    <citation type="submission" date="2018-04" db="EMBL/GenBank/DDBJ databases">
        <title>Adhaeribacter sp. HMF7616 genome sequencing and assembly.</title>
        <authorList>
            <person name="Kang H."/>
            <person name="Kang J."/>
            <person name="Cha I."/>
            <person name="Kim H."/>
            <person name="Joh K."/>
        </authorList>
    </citation>
    <scope>NUCLEOTIDE SEQUENCE [LARGE SCALE GENOMIC DNA]</scope>
    <source>
        <strain evidence="1 2">HMF7616</strain>
    </source>
</reference>
<evidence type="ECO:0000313" key="2">
    <source>
        <dbReference type="Proteomes" id="UP000253919"/>
    </source>
</evidence>
<dbReference type="OrthoDB" id="979415at2"/>
<name>A0A369QIT0_9BACT</name>
<dbReference type="AlphaFoldDB" id="A0A369QIT0"/>
<organism evidence="1 2">
    <name type="scientific">Adhaeribacter pallidiroseus</name>
    <dbReference type="NCBI Taxonomy" id="2072847"/>
    <lineage>
        <taxon>Bacteria</taxon>
        <taxon>Pseudomonadati</taxon>
        <taxon>Bacteroidota</taxon>
        <taxon>Cytophagia</taxon>
        <taxon>Cytophagales</taxon>
        <taxon>Hymenobacteraceae</taxon>
        <taxon>Adhaeribacter</taxon>
    </lineage>
</organism>
<gene>
    <name evidence="1" type="ORF">AHMF7616_01736</name>
</gene>
<proteinExistence type="predicted"/>
<evidence type="ECO:0000313" key="1">
    <source>
        <dbReference type="EMBL" id="RDC63136.1"/>
    </source>
</evidence>